<dbReference type="GO" id="GO:0003700">
    <property type="term" value="F:DNA-binding transcription factor activity"/>
    <property type="evidence" value="ECO:0007669"/>
    <property type="project" value="InterPro"/>
</dbReference>
<dbReference type="InterPro" id="IPR003313">
    <property type="entry name" value="AraC-bd"/>
</dbReference>
<dbReference type="Gene3D" id="2.60.120.280">
    <property type="entry name" value="Regulatory protein AraC"/>
    <property type="match status" value="1"/>
</dbReference>
<protein>
    <submittedName>
        <fullName evidence="5">Helix-turn-helix domain-containing protein</fullName>
    </submittedName>
</protein>
<dbReference type="AlphaFoldDB" id="A0A7X3MCY4"/>
<evidence type="ECO:0000313" key="5">
    <source>
        <dbReference type="EMBL" id="MXP73982.1"/>
    </source>
</evidence>
<reference evidence="5 6" key="1">
    <citation type="submission" date="2019-12" db="EMBL/GenBank/DDBJ databases">
        <title>Sporaefaciens musculi gen. nov., sp. nov., a novel bacterium isolated from the caecum of an obese mouse.</title>
        <authorList>
            <person name="Rasmussen T.S."/>
            <person name="Streidl T."/>
            <person name="Hitch T.C.A."/>
            <person name="Wortmann E."/>
            <person name="Deptula P."/>
            <person name="Hansen M."/>
            <person name="Nielsen D.S."/>
            <person name="Clavel T."/>
            <person name="Vogensen F.K."/>
        </authorList>
    </citation>
    <scope>NUCLEOTIDE SEQUENCE [LARGE SCALE GENOMIC DNA]</scope>
    <source>
        <strain evidence="5 6">WCA-9-b2</strain>
    </source>
</reference>
<comment type="caution">
    <text evidence="5">The sequence shown here is derived from an EMBL/GenBank/DDBJ whole genome shotgun (WGS) entry which is preliminary data.</text>
</comment>
<dbReference type="SUPFAM" id="SSF46689">
    <property type="entry name" value="Homeodomain-like"/>
    <property type="match status" value="2"/>
</dbReference>
<dbReference type="Pfam" id="PF12833">
    <property type="entry name" value="HTH_18"/>
    <property type="match status" value="1"/>
</dbReference>
<sequence>MLQFSAYLYDEDLDNYNVNLPFLVHSCGRVSFNGNKNMSINRLYGRKDFQIIYIHQGKGHFFLNNQEVILNEGCTIVYQPFEIQQYSFRYLENAQFYWLHFSGNDIPNLLEEAGLDQQVINTGMASYIPALFEGIIRELSMKQAGYLQITNLKGQELIWMLAREAQKQKHRNRNGYNEEMEEILETIHLKYNQDLTTEQLARTYGTSTGWFIKEFSKYTGCTPKKYINEVRLNHAKELLSSTNYNISKISTVCGFENPLYFSRYFQKNYHMAPTKYRNTLKII</sequence>
<dbReference type="RefSeq" id="WP_159748968.1">
    <property type="nucleotide sequence ID" value="NZ_WUQX01000001.1"/>
</dbReference>
<evidence type="ECO:0000256" key="2">
    <source>
        <dbReference type="ARBA" id="ARBA00023125"/>
    </source>
</evidence>
<keyword evidence="6" id="KW-1185">Reference proteome</keyword>
<dbReference type="PANTHER" id="PTHR43280">
    <property type="entry name" value="ARAC-FAMILY TRANSCRIPTIONAL REGULATOR"/>
    <property type="match status" value="1"/>
</dbReference>
<keyword evidence="1" id="KW-0805">Transcription regulation</keyword>
<organism evidence="5 6">
    <name type="scientific">Sporofaciens musculi</name>
    <dbReference type="NCBI Taxonomy" id="2681861"/>
    <lineage>
        <taxon>Bacteria</taxon>
        <taxon>Bacillati</taxon>
        <taxon>Bacillota</taxon>
        <taxon>Clostridia</taxon>
        <taxon>Lachnospirales</taxon>
        <taxon>Lachnospiraceae</taxon>
        <taxon>Sporofaciens</taxon>
    </lineage>
</organism>
<dbReference type="PANTHER" id="PTHR43280:SF34">
    <property type="entry name" value="ARAC-FAMILY TRANSCRIPTIONAL REGULATOR"/>
    <property type="match status" value="1"/>
</dbReference>
<dbReference type="SUPFAM" id="SSF51215">
    <property type="entry name" value="Regulatory protein AraC"/>
    <property type="match status" value="1"/>
</dbReference>
<accession>A0A7X3MCY4</accession>
<dbReference type="Proteomes" id="UP000460412">
    <property type="component" value="Unassembled WGS sequence"/>
</dbReference>
<dbReference type="Pfam" id="PF02311">
    <property type="entry name" value="AraC_binding"/>
    <property type="match status" value="1"/>
</dbReference>
<proteinExistence type="predicted"/>
<name>A0A7X3MCY4_9FIRM</name>
<evidence type="ECO:0000256" key="3">
    <source>
        <dbReference type="ARBA" id="ARBA00023163"/>
    </source>
</evidence>
<evidence type="ECO:0000259" key="4">
    <source>
        <dbReference type="PROSITE" id="PS01124"/>
    </source>
</evidence>
<dbReference type="GO" id="GO:0043565">
    <property type="term" value="F:sequence-specific DNA binding"/>
    <property type="evidence" value="ECO:0007669"/>
    <property type="project" value="InterPro"/>
</dbReference>
<gene>
    <name evidence="5" type="ORF">GN277_00530</name>
</gene>
<dbReference type="Gene3D" id="1.10.10.60">
    <property type="entry name" value="Homeodomain-like"/>
    <property type="match status" value="2"/>
</dbReference>
<feature type="domain" description="HTH araC/xylS-type" evidence="4">
    <location>
        <begin position="181"/>
        <end position="279"/>
    </location>
</feature>
<dbReference type="InterPro" id="IPR018060">
    <property type="entry name" value="HTH_AraC"/>
</dbReference>
<evidence type="ECO:0000256" key="1">
    <source>
        <dbReference type="ARBA" id="ARBA00023015"/>
    </source>
</evidence>
<dbReference type="EMBL" id="WUQX01000001">
    <property type="protein sequence ID" value="MXP73982.1"/>
    <property type="molecule type" value="Genomic_DNA"/>
</dbReference>
<dbReference type="SMART" id="SM00342">
    <property type="entry name" value="HTH_ARAC"/>
    <property type="match status" value="1"/>
</dbReference>
<dbReference type="InterPro" id="IPR009057">
    <property type="entry name" value="Homeodomain-like_sf"/>
</dbReference>
<evidence type="ECO:0000313" key="6">
    <source>
        <dbReference type="Proteomes" id="UP000460412"/>
    </source>
</evidence>
<keyword evidence="2" id="KW-0238">DNA-binding</keyword>
<dbReference type="PROSITE" id="PS01124">
    <property type="entry name" value="HTH_ARAC_FAMILY_2"/>
    <property type="match status" value="1"/>
</dbReference>
<dbReference type="InterPro" id="IPR037923">
    <property type="entry name" value="HTH-like"/>
</dbReference>
<keyword evidence="3" id="KW-0804">Transcription</keyword>